<proteinExistence type="predicted"/>
<evidence type="ECO:0000313" key="2">
    <source>
        <dbReference type="EMBL" id="CAB4136351.1"/>
    </source>
</evidence>
<protein>
    <submittedName>
        <fullName evidence="2">Uncharacterized protein</fullName>
    </submittedName>
</protein>
<reference evidence="2" key="1">
    <citation type="submission" date="2020-04" db="EMBL/GenBank/DDBJ databases">
        <authorList>
            <person name="Chiriac C."/>
            <person name="Salcher M."/>
            <person name="Ghai R."/>
            <person name="Kavagutti S V."/>
        </authorList>
    </citation>
    <scope>NUCLEOTIDE SEQUENCE</scope>
</reference>
<dbReference type="EMBL" id="LR796538">
    <property type="protein sequence ID" value="CAB4150365.1"/>
    <property type="molecule type" value="Genomic_DNA"/>
</dbReference>
<gene>
    <name evidence="2" type="ORF">UFOVP294_59</name>
    <name evidence="3" type="ORF">UFOVP566_26</name>
</gene>
<evidence type="ECO:0000313" key="3">
    <source>
        <dbReference type="EMBL" id="CAB4150365.1"/>
    </source>
</evidence>
<feature type="region of interest" description="Disordered" evidence="1">
    <location>
        <begin position="50"/>
        <end position="71"/>
    </location>
</feature>
<organism evidence="2">
    <name type="scientific">uncultured Caudovirales phage</name>
    <dbReference type="NCBI Taxonomy" id="2100421"/>
    <lineage>
        <taxon>Viruses</taxon>
        <taxon>Duplodnaviria</taxon>
        <taxon>Heunggongvirae</taxon>
        <taxon>Uroviricota</taxon>
        <taxon>Caudoviricetes</taxon>
        <taxon>Peduoviridae</taxon>
        <taxon>Maltschvirus</taxon>
        <taxon>Maltschvirus maltsch</taxon>
    </lineage>
</organism>
<evidence type="ECO:0000256" key="1">
    <source>
        <dbReference type="SAM" id="MobiDB-lite"/>
    </source>
</evidence>
<dbReference type="EMBL" id="LR796311">
    <property type="protein sequence ID" value="CAB4136351.1"/>
    <property type="molecule type" value="Genomic_DNA"/>
</dbReference>
<accession>A0A6J5LQ84</accession>
<name>A0A6J5LQ84_9CAUD</name>
<sequence length="137" mass="14457">MEKSPFSGVGLGQFGNESSYISRGGSGVDPLSYMAGYALDKLTGGSDMGKKMMGAAKPPAPMSGLTQPTIQGGLAPYNPTYGLAAPKSSIDPNTFTSINGLDKQYPTYDFSSNNTQQGFQHTNSALSYWDNHSQGDK</sequence>